<evidence type="ECO:0000259" key="2">
    <source>
        <dbReference type="Pfam" id="PF00582"/>
    </source>
</evidence>
<dbReference type="Pfam" id="PF00582">
    <property type="entry name" value="Usp"/>
    <property type="match status" value="2"/>
</dbReference>
<dbReference type="SUPFAM" id="SSF52402">
    <property type="entry name" value="Adenine nucleotide alpha hydrolases-like"/>
    <property type="match status" value="2"/>
</dbReference>
<evidence type="ECO:0000313" key="3">
    <source>
        <dbReference type="EMBL" id="SDN34205.1"/>
    </source>
</evidence>
<feature type="domain" description="UspA" evidence="2">
    <location>
        <begin position="204"/>
        <end position="278"/>
    </location>
</feature>
<dbReference type="PANTHER" id="PTHR46268:SF22">
    <property type="entry name" value="SENSOR PROTEIN KDPD-RELATED"/>
    <property type="match status" value="1"/>
</dbReference>
<dbReference type="InterPro" id="IPR014729">
    <property type="entry name" value="Rossmann-like_a/b/a_fold"/>
</dbReference>
<reference evidence="4" key="1">
    <citation type="submission" date="2016-10" db="EMBL/GenBank/DDBJ databases">
        <authorList>
            <person name="Varghese N."/>
            <person name="Submissions S."/>
        </authorList>
    </citation>
    <scope>NUCLEOTIDE SEQUENCE [LARGE SCALE GENOMIC DNA]</scope>
    <source>
        <strain evidence="4">DSM 19110</strain>
    </source>
</reference>
<keyword evidence="4" id="KW-1185">Reference proteome</keyword>
<dbReference type="Proteomes" id="UP000183200">
    <property type="component" value="Unassembled WGS sequence"/>
</dbReference>
<comment type="similarity">
    <text evidence="1">Belongs to the universal stress protein A family.</text>
</comment>
<dbReference type="EMBL" id="FNGY01000007">
    <property type="protein sequence ID" value="SDN34205.1"/>
    <property type="molecule type" value="Genomic_DNA"/>
</dbReference>
<feature type="domain" description="UspA" evidence="2">
    <location>
        <begin position="6"/>
        <end position="146"/>
    </location>
</feature>
<dbReference type="InterPro" id="IPR006015">
    <property type="entry name" value="Universal_stress_UspA"/>
</dbReference>
<accession>A0A1H0AL93</accession>
<dbReference type="CDD" id="cd00293">
    <property type="entry name" value="USP-like"/>
    <property type="match status" value="1"/>
</dbReference>
<proteinExistence type="inferred from homology"/>
<evidence type="ECO:0000256" key="1">
    <source>
        <dbReference type="ARBA" id="ARBA00008791"/>
    </source>
</evidence>
<dbReference type="PANTHER" id="PTHR46268">
    <property type="entry name" value="STRESS RESPONSE PROTEIN NHAX"/>
    <property type="match status" value="1"/>
</dbReference>
<organism evidence="3 4">
    <name type="scientific">Pedobacter steynii</name>
    <dbReference type="NCBI Taxonomy" id="430522"/>
    <lineage>
        <taxon>Bacteria</taxon>
        <taxon>Pseudomonadati</taxon>
        <taxon>Bacteroidota</taxon>
        <taxon>Sphingobacteriia</taxon>
        <taxon>Sphingobacteriales</taxon>
        <taxon>Sphingobacteriaceae</taxon>
        <taxon>Pedobacter</taxon>
    </lineage>
</organism>
<dbReference type="PRINTS" id="PR01438">
    <property type="entry name" value="UNVRSLSTRESS"/>
</dbReference>
<gene>
    <name evidence="3" type="ORF">SAMN05421820_107132</name>
</gene>
<dbReference type="Gene3D" id="3.40.50.620">
    <property type="entry name" value="HUPs"/>
    <property type="match status" value="2"/>
</dbReference>
<evidence type="ECO:0000313" key="4">
    <source>
        <dbReference type="Proteomes" id="UP000183200"/>
    </source>
</evidence>
<dbReference type="AlphaFoldDB" id="A0A1H0AL93"/>
<name>A0A1H0AL93_9SPHI</name>
<dbReference type="OrthoDB" id="9788959at2"/>
<sequence>MNFSNKNMLILTDFSDVALNAAMYAAALSRQLSVSKILLYYSDYIPSRIDIPLQDAIRQEHEWKKNEERLKELKSKLELLTNGQTPVSIRIDERPLDFAVNELGETESIGLVVMGIKGKGRLEQTLIGSNTIIVARVCSFPLLVVPEEAIFAGISKAVFAAELKEVADTIPYQTICNFVEAIKAKLLILNVDKYEEHRFNPETKAEEASLRSQFGEEASYHYSHQGDVETGITKFAEEQMVDLIIAVPKEYGFFEKLFHRSLTKKMVYHTHIPLLLIKT</sequence>
<protein>
    <submittedName>
        <fullName evidence="3">Nucleotide-binding universal stress protein, UspA family</fullName>
    </submittedName>
</protein>
<dbReference type="InterPro" id="IPR006016">
    <property type="entry name" value="UspA"/>
</dbReference>